<evidence type="ECO:0000313" key="3">
    <source>
        <dbReference type="Ensembl" id="ENSCJPP00005003434.1"/>
    </source>
</evidence>
<dbReference type="GeneTree" id="ENSGT00390000013920"/>
<dbReference type="InterPro" id="IPR043450">
    <property type="entry name" value="CCDC89-like"/>
</dbReference>
<keyword evidence="4" id="KW-1185">Reference proteome</keyword>
<accession>A0A8C2Y6F9</accession>
<dbReference type="AlphaFoldDB" id="A0A8C2Y6F9"/>
<dbReference type="Proteomes" id="UP000694412">
    <property type="component" value="Chromosome Z"/>
</dbReference>
<dbReference type="PANTHER" id="PTHR34768:SF3">
    <property type="entry name" value="TUMOR SUPPRESSOR CANDIDATE GENE 1 PROTEIN"/>
    <property type="match status" value="1"/>
</dbReference>
<name>A0A8C2Y6F9_COTJA</name>
<protein>
    <submittedName>
        <fullName evidence="3">Tumor suppressor candidate 1</fullName>
    </submittedName>
</protein>
<dbReference type="PANTHER" id="PTHR34768">
    <property type="entry name" value="COILED-COIL DOMAIN-CONTAINING PROTEIN 89"/>
    <property type="match status" value="1"/>
</dbReference>
<evidence type="ECO:0000256" key="2">
    <source>
        <dbReference type="SAM" id="MobiDB-lite"/>
    </source>
</evidence>
<feature type="region of interest" description="Disordered" evidence="2">
    <location>
        <begin position="115"/>
        <end position="134"/>
    </location>
</feature>
<organism evidence="3 4">
    <name type="scientific">Coturnix japonica</name>
    <name type="common">Japanese quail</name>
    <name type="synonym">Coturnix coturnix japonica</name>
    <dbReference type="NCBI Taxonomy" id="93934"/>
    <lineage>
        <taxon>Eukaryota</taxon>
        <taxon>Metazoa</taxon>
        <taxon>Chordata</taxon>
        <taxon>Craniata</taxon>
        <taxon>Vertebrata</taxon>
        <taxon>Euteleostomi</taxon>
        <taxon>Archelosauria</taxon>
        <taxon>Archosauria</taxon>
        <taxon>Dinosauria</taxon>
        <taxon>Saurischia</taxon>
        <taxon>Theropoda</taxon>
        <taxon>Coelurosauria</taxon>
        <taxon>Aves</taxon>
        <taxon>Neognathae</taxon>
        <taxon>Galloanserae</taxon>
        <taxon>Galliformes</taxon>
        <taxon>Phasianidae</taxon>
        <taxon>Perdicinae</taxon>
        <taxon>Coturnix</taxon>
    </lineage>
</organism>
<sequence>MRRTCAVYGRWGCTGSLRRGRAWLAAGINRGGRGAGGARFSEWGGEKGWKGQSQGCPQQLAERYADLAASHCEAVQQREEGEWHNAQLRLENVRLRLENRRLRRENRCLFHQALLGNGPHEPEKGERQGSGGEAEALRAQLERLHEKHRLALKHLRRCQERAELDDEELQERYCSL</sequence>
<dbReference type="Ensembl" id="ENSCJPT00005006080.1">
    <property type="protein sequence ID" value="ENSCJPP00005003434.1"/>
    <property type="gene ID" value="ENSCJPG00005003612.1"/>
</dbReference>
<reference evidence="3" key="3">
    <citation type="submission" date="2025-09" db="UniProtKB">
        <authorList>
            <consortium name="Ensembl"/>
        </authorList>
    </citation>
    <scope>IDENTIFICATION</scope>
</reference>
<gene>
    <name evidence="3" type="primary">TUSC1</name>
</gene>
<keyword evidence="1" id="KW-0175">Coiled coil</keyword>
<proteinExistence type="predicted"/>
<reference evidence="3" key="1">
    <citation type="submission" date="2015-11" db="EMBL/GenBank/DDBJ databases">
        <authorList>
            <consortium name="International Coturnix japonica Genome Analysis Consortium"/>
            <person name="Warren W."/>
            <person name="Burt D.W."/>
            <person name="Antin P.B."/>
            <person name="Lanford R."/>
            <person name="Gros J."/>
            <person name="Wilson R.K."/>
        </authorList>
    </citation>
    <scope>NUCLEOTIDE SEQUENCE [LARGE SCALE GENOMIC DNA]</scope>
</reference>
<evidence type="ECO:0000256" key="1">
    <source>
        <dbReference type="ARBA" id="ARBA00023054"/>
    </source>
</evidence>
<evidence type="ECO:0000313" key="4">
    <source>
        <dbReference type="Proteomes" id="UP000694412"/>
    </source>
</evidence>
<reference evidence="3" key="2">
    <citation type="submission" date="2025-08" db="UniProtKB">
        <authorList>
            <consortium name="Ensembl"/>
        </authorList>
    </citation>
    <scope>IDENTIFICATION</scope>
</reference>